<evidence type="ECO:0000256" key="4">
    <source>
        <dbReference type="ARBA" id="ARBA00023163"/>
    </source>
</evidence>
<dbReference type="InterPro" id="IPR005119">
    <property type="entry name" value="LysR_subst-bd"/>
</dbReference>
<accession>A0ABS8PBD2</accession>
<comment type="similarity">
    <text evidence="1">Belongs to the LysR transcriptional regulatory family.</text>
</comment>
<comment type="caution">
    <text evidence="6">The sequence shown here is derived from an EMBL/GenBank/DDBJ whole genome shotgun (WGS) entry which is preliminary data.</text>
</comment>
<evidence type="ECO:0000259" key="5">
    <source>
        <dbReference type="PROSITE" id="PS50931"/>
    </source>
</evidence>
<dbReference type="PANTHER" id="PTHR30346:SF29">
    <property type="entry name" value="LYSR SUBSTRATE-BINDING"/>
    <property type="match status" value="1"/>
</dbReference>
<dbReference type="PANTHER" id="PTHR30346">
    <property type="entry name" value="TRANSCRIPTIONAL DUAL REGULATOR HCAR-RELATED"/>
    <property type="match status" value="1"/>
</dbReference>
<evidence type="ECO:0000313" key="7">
    <source>
        <dbReference type="Proteomes" id="UP001199469"/>
    </source>
</evidence>
<dbReference type="Pfam" id="PF03466">
    <property type="entry name" value="LysR_substrate"/>
    <property type="match status" value="1"/>
</dbReference>
<dbReference type="Gene3D" id="1.10.10.10">
    <property type="entry name" value="Winged helix-like DNA-binding domain superfamily/Winged helix DNA-binding domain"/>
    <property type="match status" value="1"/>
</dbReference>
<organism evidence="6 7">
    <name type="scientific">Actinomycetospora endophytica</name>
    <dbReference type="NCBI Taxonomy" id="2291215"/>
    <lineage>
        <taxon>Bacteria</taxon>
        <taxon>Bacillati</taxon>
        <taxon>Actinomycetota</taxon>
        <taxon>Actinomycetes</taxon>
        <taxon>Pseudonocardiales</taxon>
        <taxon>Pseudonocardiaceae</taxon>
        <taxon>Actinomycetospora</taxon>
    </lineage>
</organism>
<gene>
    <name evidence="6" type="ORF">LQ327_19600</name>
</gene>
<dbReference type="InterPro" id="IPR036390">
    <property type="entry name" value="WH_DNA-bd_sf"/>
</dbReference>
<dbReference type="RefSeq" id="WP_230736800.1">
    <property type="nucleotide sequence ID" value="NZ_JAJNDB010000004.1"/>
</dbReference>
<dbReference type="Proteomes" id="UP001199469">
    <property type="component" value="Unassembled WGS sequence"/>
</dbReference>
<dbReference type="PRINTS" id="PR00039">
    <property type="entry name" value="HTHLYSR"/>
</dbReference>
<keyword evidence="2" id="KW-0805">Transcription regulation</keyword>
<evidence type="ECO:0000256" key="1">
    <source>
        <dbReference type="ARBA" id="ARBA00009437"/>
    </source>
</evidence>
<dbReference type="PROSITE" id="PS50931">
    <property type="entry name" value="HTH_LYSR"/>
    <property type="match status" value="1"/>
</dbReference>
<evidence type="ECO:0000256" key="3">
    <source>
        <dbReference type="ARBA" id="ARBA00023125"/>
    </source>
</evidence>
<feature type="domain" description="HTH lysR-type" evidence="5">
    <location>
        <begin position="2"/>
        <end position="59"/>
    </location>
</feature>
<protein>
    <submittedName>
        <fullName evidence="6">LysR family transcriptional regulator</fullName>
    </submittedName>
</protein>
<dbReference type="Gene3D" id="3.40.190.10">
    <property type="entry name" value="Periplasmic binding protein-like II"/>
    <property type="match status" value="2"/>
</dbReference>
<sequence>MPTLRQFEAYLTVVDEGSFTRAAQQLGVSQPGLSQQVAALERELGASLFSRLPRSVSLTPTGRALLPHARASVDAAARATTAARSVAGTSAGELRIAAVYSVGLGLLPGVLTRWRADHPGVGVRLLEHRTAETLTAAMQGGQADVGIGPTPTGWRGRVRVLGAEELVVLLPAQGPPDIRGHEIALQRLADVAWVQYGAGHELSAELDAAAQAAGFRPKVAVRTEQTAMAPQLVDAGIGPALVPAGIVPSSFSGRIARPVPAVERELAATTGAEPDTLTSRFVALLARSAVLMPPHVAERLS</sequence>
<name>A0ABS8PBD2_9PSEU</name>
<dbReference type="Pfam" id="PF00126">
    <property type="entry name" value="HTH_1"/>
    <property type="match status" value="1"/>
</dbReference>
<dbReference type="SUPFAM" id="SSF53850">
    <property type="entry name" value="Periplasmic binding protein-like II"/>
    <property type="match status" value="1"/>
</dbReference>
<evidence type="ECO:0000313" key="6">
    <source>
        <dbReference type="EMBL" id="MCD2195578.1"/>
    </source>
</evidence>
<proteinExistence type="inferred from homology"/>
<evidence type="ECO:0000256" key="2">
    <source>
        <dbReference type="ARBA" id="ARBA00023015"/>
    </source>
</evidence>
<keyword evidence="4" id="KW-0804">Transcription</keyword>
<dbReference type="EMBL" id="JAJNDB010000004">
    <property type="protein sequence ID" value="MCD2195578.1"/>
    <property type="molecule type" value="Genomic_DNA"/>
</dbReference>
<keyword evidence="3" id="KW-0238">DNA-binding</keyword>
<reference evidence="6 7" key="1">
    <citation type="submission" date="2021-11" db="EMBL/GenBank/DDBJ databases">
        <title>Draft genome sequence of Actinomycetospora sp. SF1 isolated from the rhizosphere soil.</title>
        <authorList>
            <person name="Duangmal K."/>
            <person name="Chantavorakit T."/>
        </authorList>
    </citation>
    <scope>NUCLEOTIDE SEQUENCE [LARGE SCALE GENOMIC DNA]</scope>
    <source>
        <strain evidence="6 7">TBRC 5722</strain>
    </source>
</reference>
<dbReference type="InterPro" id="IPR000847">
    <property type="entry name" value="LysR_HTH_N"/>
</dbReference>
<dbReference type="InterPro" id="IPR036388">
    <property type="entry name" value="WH-like_DNA-bd_sf"/>
</dbReference>
<dbReference type="SUPFAM" id="SSF46785">
    <property type="entry name" value="Winged helix' DNA-binding domain"/>
    <property type="match status" value="1"/>
</dbReference>
<keyword evidence="7" id="KW-1185">Reference proteome</keyword>
<dbReference type="CDD" id="cd05466">
    <property type="entry name" value="PBP2_LTTR_substrate"/>
    <property type="match status" value="1"/>
</dbReference>